<accession>A0ABR1K8C6</accession>
<evidence type="ECO:0000256" key="14">
    <source>
        <dbReference type="ARBA" id="ARBA00047899"/>
    </source>
</evidence>
<evidence type="ECO:0000313" key="18">
    <source>
        <dbReference type="EMBL" id="KAK7509788.1"/>
    </source>
</evidence>
<dbReference type="Proteomes" id="UP001363622">
    <property type="component" value="Unassembled WGS sequence"/>
</dbReference>
<evidence type="ECO:0000256" key="3">
    <source>
        <dbReference type="ARBA" id="ARBA00011534"/>
    </source>
</evidence>
<evidence type="ECO:0000256" key="16">
    <source>
        <dbReference type="SAM" id="MobiDB-lite"/>
    </source>
</evidence>
<comment type="function">
    <text evidence="1">Component of the EKC/KEOPS complex that is required for the formation of a threonylcarbamoyl group on adenosine at position 37 (t(6)A37) in tRNAs that read codons beginning with adenine. The complex is probably involved in the transfer of the threonylcarbamoyl moiety of threonylcarbamoyl-AMP (TC-AMP) to the N6 group of A37. BUD32 has ATPase activity in the context of the EKC/KEOPS complex and likely plays a supporting role to the catalytic subunit KAE1. The EKC/KEOPS complex also promotes both telomere uncapping and telomere elongation. The complex is required for efficient recruitment of transcriptional coactivators.</text>
</comment>
<evidence type="ECO:0000256" key="15">
    <source>
        <dbReference type="ARBA" id="ARBA00048679"/>
    </source>
</evidence>
<dbReference type="InterPro" id="IPR002575">
    <property type="entry name" value="Aminoglycoside_PTrfase"/>
</dbReference>
<comment type="similarity">
    <text evidence="2">Belongs to the protein kinase superfamily. BUD32 family.</text>
</comment>
<keyword evidence="19" id="KW-1185">Reference proteome</keyword>
<evidence type="ECO:0000256" key="11">
    <source>
        <dbReference type="ARBA" id="ARBA00022840"/>
    </source>
</evidence>
<evidence type="ECO:0000256" key="7">
    <source>
        <dbReference type="ARBA" id="ARBA00022679"/>
    </source>
</evidence>
<evidence type="ECO:0000256" key="8">
    <source>
        <dbReference type="ARBA" id="ARBA00022694"/>
    </source>
</evidence>
<feature type="compositionally biased region" description="Low complexity" evidence="16">
    <location>
        <begin position="172"/>
        <end position="185"/>
    </location>
</feature>
<dbReference type="Gene3D" id="1.10.510.10">
    <property type="entry name" value="Transferase(Phosphotransferase) domain 1"/>
    <property type="match status" value="1"/>
</dbReference>
<dbReference type="Gene3D" id="3.30.200.20">
    <property type="entry name" value="Phosphorylase Kinase, domain 1"/>
    <property type="match status" value="1"/>
</dbReference>
<dbReference type="PANTHER" id="PTHR12209">
    <property type="entry name" value="NON-SPECIFIC SERINE/THREONINE PROTEIN KINASE"/>
    <property type="match status" value="1"/>
</dbReference>
<comment type="catalytic activity">
    <reaction evidence="14">
        <text>L-threonyl-[protein] + ATP = O-phospho-L-threonyl-[protein] + ADP + H(+)</text>
        <dbReference type="Rhea" id="RHEA:46608"/>
        <dbReference type="Rhea" id="RHEA-COMP:11060"/>
        <dbReference type="Rhea" id="RHEA-COMP:11605"/>
        <dbReference type="ChEBI" id="CHEBI:15378"/>
        <dbReference type="ChEBI" id="CHEBI:30013"/>
        <dbReference type="ChEBI" id="CHEBI:30616"/>
        <dbReference type="ChEBI" id="CHEBI:61977"/>
        <dbReference type="ChEBI" id="CHEBI:456216"/>
        <dbReference type="EC" id="2.7.11.1"/>
    </reaction>
</comment>
<feature type="region of interest" description="Disordered" evidence="16">
    <location>
        <begin position="230"/>
        <end position="254"/>
    </location>
</feature>
<dbReference type="InterPro" id="IPR011009">
    <property type="entry name" value="Kinase-like_dom_sf"/>
</dbReference>
<dbReference type="Pfam" id="PF01636">
    <property type="entry name" value="APH"/>
    <property type="match status" value="1"/>
</dbReference>
<reference evidence="18 19" key="1">
    <citation type="submission" date="2024-04" db="EMBL/GenBank/DDBJ databases">
        <title>Phyllosticta paracitricarpa is synonymous to the EU quarantine fungus P. citricarpa based on phylogenomic analyses.</title>
        <authorList>
            <consortium name="Lawrence Berkeley National Laboratory"/>
            <person name="Van Ingen-Buijs V.A."/>
            <person name="Van Westerhoven A.C."/>
            <person name="Haridas S."/>
            <person name="Skiadas P."/>
            <person name="Martin F."/>
            <person name="Groenewald J.Z."/>
            <person name="Crous P.W."/>
            <person name="Seidl M.F."/>
        </authorList>
    </citation>
    <scope>NUCLEOTIDE SEQUENCE [LARGE SCALE GENOMIC DNA]</scope>
    <source>
        <strain evidence="18 19">CBS 123371</strain>
    </source>
</reference>
<feature type="compositionally biased region" description="Low complexity" evidence="16">
    <location>
        <begin position="244"/>
        <end position="254"/>
    </location>
</feature>
<comment type="catalytic activity">
    <reaction evidence="15">
        <text>L-seryl-[protein] + ATP = O-phospho-L-seryl-[protein] + ADP + H(+)</text>
        <dbReference type="Rhea" id="RHEA:17989"/>
        <dbReference type="Rhea" id="RHEA-COMP:9863"/>
        <dbReference type="Rhea" id="RHEA-COMP:11604"/>
        <dbReference type="ChEBI" id="CHEBI:15378"/>
        <dbReference type="ChEBI" id="CHEBI:29999"/>
        <dbReference type="ChEBI" id="CHEBI:30616"/>
        <dbReference type="ChEBI" id="CHEBI:83421"/>
        <dbReference type="ChEBI" id="CHEBI:456216"/>
        <dbReference type="EC" id="2.7.11.1"/>
    </reaction>
</comment>
<comment type="caution">
    <text evidence="18">The sequence shown here is derived from an EMBL/GenBank/DDBJ whole genome shotgun (WGS) entry which is preliminary data.</text>
</comment>
<evidence type="ECO:0000256" key="10">
    <source>
        <dbReference type="ARBA" id="ARBA00022777"/>
    </source>
</evidence>
<evidence type="ECO:0000259" key="17">
    <source>
        <dbReference type="PROSITE" id="PS50011"/>
    </source>
</evidence>
<name>A0ABR1K8C6_9PEZI</name>
<evidence type="ECO:0000256" key="9">
    <source>
        <dbReference type="ARBA" id="ARBA00022741"/>
    </source>
</evidence>
<evidence type="ECO:0000313" key="19">
    <source>
        <dbReference type="Proteomes" id="UP001363622"/>
    </source>
</evidence>
<evidence type="ECO:0000256" key="5">
    <source>
        <dbReference type="ARBA" id="ARBA00013948"/>
    </source>
</evidence>
<sequence>MATAQHQPPTPPPPPPPASLQLPALFSSPSPSSSTTTTTTTTSTTSIPVPTLLTQGAEALVYKTSFLTPSRAAALKFRPSKPYRHPLLDRRLTRQRILAEARVLVRLRREGVVVPAVWGVDWDAGWLLLEWIPGHTIRACLDRYLHDALATRSQPALDAVREEEQGGEGDEQQQQQQQQQQQEGEQATRDHGVLDKTRVPELWDLMTRVGRAVGRMHAVGVVHGDLTTSNLMLRTPSPSPSPSSPQQHQPASAATDLAGTVTIIDFGLASQTIQDEDKAVDLYVLERAFGSTHPAAEPLFREVLTAYREAGGKAAAAVLKRLDEVRLRGRKRTMVG</sequence>
<keyword evidence="11" id="KW-0067">ATP-binding</keyword>
<dbReference type="InterPro" id="IPR000719">
    <property type="entry name" value="Prot_kinase_dom"/>
</dbReference>
<feature type="compositionally biased region" description="Low complexity" evidence="16">
    <location>
        <begin position="19"/>
        <end position="47"/>
    </location>
</feature>
<dbReference type="InterPro" id="IPR008266">
    <property type="entry name" value="Tyr_kinase_AS"/>
</dbReference>
<keyword evidence="7" id="KW-0808">Transferase</keyword>
<keyword evidence="10" id="KW-0418">Kinase</keyword>
<evidence type="ECO:0000256" key="12">
    <source>
        <dbReference type="ARBA" id="ARBA00030980"/>
    </source>
</evidence>
<dbReference type="SUPFAM" id="SSF56112">
    <property type="entry name" value="Protein kinase-like (PK-like)"/>
    <property type="match status" value="1"/>
</dbReference>
<protein>
    <recommendedName>
        <fullName evidence="6">EKC/KEOPS complex subunit BUD32</fullName>
        <ecNumber evidence="4">2.7.11.1</ecNumber>
    </recommendedName>
    <alternativeName>
        <fullName evidence="12 13">Atypical Serine/threonine protein kinase BUD32</fullName>
    </alternativeName>
    <alternativeName>
        <fullName evidence="5">EKC/KEOPS complex subunit bud32</fullName>
    </alternativeName>
</protein>
<keyword evidence="8" id="KW-0819">tRNA processing</keyword>
<feature type="region of interest" description="Disordered" evidence="16">
    <location>
        <begin position="159"/>
        <end position="193"/>
    </location>
</feature>
<evidence type="ECO:0000256" key="4">
    <source>
        <dbReference type="ARBA" id="ARBA00012513"/>
    </source>
</evidence>
<organism evidence="18 19">
    <name type="scientific">Phyllosticta citriasiana</name>
    <dbReference type="NCBI Taxonomy" id="595635"/>
    <lineage>
        <taxon>Eukaryota</taxon>
        <taxon>Fungi</taxon>
        <taxon>Dikarya</taxon>
        <taxon>Ascomycota</taxon>
        <taxon>Pezizomycotina</taxon>
        <taxon>Dothideomycetes</taxon>
        <taxon>Dothideomycetes incertae sedis</taxon>
        <taxon>Botryosphaeriales</taxon>
        <taxon>Phyllostictaceae</taxon>
        <taxon>Phyllosticta</taxon>
    </lineage>
</organism>
<dbReference type="PROSITE" id="PS00109">
    <property type="entry name" value="PROTEIN_KINASE_TYR"/>
    <property type="match status" value="1"/>
</dbReference>
<evidence type="ECO:0000256" key="13">
    <source>
        <dbReference type="ARBA" id="ARBA00033194"/>
    </source>
</evidence>
<comment type="subunit">
    <text evidence="3">Component of the EKC/KEOPS complex composed of at least BUD32, CGI121, GON7, KAE1 and PCC1; the whole complex dimerizes.</text>
</comment>
<proteinExistence type="inferred from homology"/>
<keyword evidence="9" id="KW-0547">Nucleotide-binding</keyword>
<dbReference type="PROSITE" id="PS50011">
    <property type="entry name" value="PROTEIN_KINASE_DOM"/>
    <property type="match status" value="1"/>
</dbReference>
<dbReference type="PANTHER" id="PTHR12209:SF0">
    <property type="entry name" value="EKC_KEOPS COMPLEX SUBUNIT TP53RK"/>
    <property type="match status" value="1"/>
</dbReference>
<feature type="region of interest" description="Disordered" evidence="16">
    <location>
        <begin position="1"/>
        <end position="47"/>
    </location>
</feature>
<feature type="compositionally biased region" description="Pro residues" evidence="16">
    <location>
        <begin position="8"/>
        <end position="18"/>
    </location>
</feature>
<evidence type="ECO:0000256" key="1">
    <source>
        <dbReference type="ARBA" id="ARBA00003747"/>
    </source>
</evidence>
<gene>
    <name evidence="18" type="ORF">IWZ03DRAFT_390181</name>
</gene>
<dbReference type="EC" id="2.7.11.1" evidence="4"/>
<dbReference type="EMBL" id="JBBPHU010000016">
    <property type="protein sequence ID" value="KAK7509788.1"/>
    <property type="molecule type" value="Genomic_DNA"/>
</dbReference>
<evidence type="ECO:0000256" key="2">
    <source>
        <dbReference type="ARBA" id="ARBA00010630"/>
    </source>
</evidence>
<evidence type="ECO:0000256" key="6">
    <source>
        <dbReference type="ARBA" id="ARBA00019973"/>
    </source>
</evidence>
<feature type="domain" description="Protein kinase" evidence="17">
    <location>
        <begin position="47"/>
        <end position="336"/>
    </location>
</feature>